<feature type="region of interest" description="Disordered" evidence="1">
    <location>
        <begin position="182"/>
        <end position="218"/>
    </location>
</feature>
<name>A0A543BTD0_9ACTN</name>
<feature type="compositionally biased region" description="Basic and acidic residues" evidence="1">
    <location>
        <begin position="1"/>
        <end position="15"/>
    </location>
</feature>
<reference evidence="2 3" key="1">
    <citation type="submission" date="2019-06" db="EMBL/GenBank/DDBJ databases">
        <title>Sequencing the genomes of 1000 actinobacteria strains.</title>
        <authorList>
            <person name="Klenk H.-P."/>
        </authorList>
    </citation>
    <scope>NUCLEOTIDE SEQUENCE [LARGE SCALE GENOMIC DNA]</scope>
    <source>
        <strain evidence="2 3">DSM 102200</strain>
    </source>
</reference>
<protein>
    <submittedName>
        <fullName evidence="2">Uncharacterized protein</fullName>
    </submittedName>
</protein>
<proteinExistence type="predicted"/>
<accession>A0A543BTD0</accession>
<evidence type="ECO:0000313" key="2">
    <source>
        <dbReference type="EMBL" id="TQL88089.1"/>
    </source>
</evidence>
<gene>
    <name evidence="2" type="ORF">FB559_8703</name>
</gene>
<keyword evidence="3" id="KW-1185">Reference proteome</keyword>
<comment type="caution">
    <text evidence="2">The sequence shown here is derived from an EMBL/GenBank/DDBJ whole genome shotgun (WGS) entry which is preliminary data.</text>
</comment>
<evidence type="ECO:0000313" key="3">
    <source>
        <dbReference type="Proteomes" id="UP000316096"/>
    </source>
</evidence>
<sequence length="236" mass="25838">MKRQRESVAEHRAGEAGRPPRTGHRRTQHPCSQPYASTEPGWYRPLTDEWLRYRDSRWSMRVRRITSADSGPAARSGPAVLTLALVEDQVEGVQDRAEPLGAVGGHRERDAAVLDGLLGPADAPGHRRFGDQERAGDRDAVRWPLEGGGEQCLLRGVLGGVEVAEAPYDRAEDLRRQVARQVLDPGRRSGQRSSSVRDPATGRTSMTLETPAGPGHWVRPAAISVARSKPSHSTIQ</sequence>
<evidence type="ECO:0000256" key="1">
    <source>
        <dbReference type="SAM" id="MobiDB-lite"/>
    </source>
</evidence>
<dbReference type="AlphaFoldDB" id="A0A543BTD0"/>
<organism evidence="2 3">
    <name type="scientific">Actinoallomurus bryophytorum</name>
    <dbReference type="NCBI Taxonomy" id="1490222"/>
    <lineage>
        <taxon>Bacteria</taxon>
        <taxon>Bacillati</taxon>
        <taxon>Actinomycetota</taxon>
        <taxon>Actinomycetes</taxon>
        <taxon>Streptosporangiales</taxon>
        <taxon>Thermomonosporaceae</taxon>
        <taxon>Actinoallomurus</taxon>
    </lineage>
</organism>
<dbReference type="Proteomes" id="UP000316096">
    <property type="component" value="Unassembled WGS sequence"/>
</dbReference>
<dbReference type="EMBL" id="VFOZ01000003">
    <property type="protein sequence ID" value="TQL88089.1"/>
    <property type="molecule type" value="Genomic_DNA"/>
</dbReference>
<feature type="region of interest" description="Disordered" evidence="1">
    <location>
        <begin position="1"/>
        <end position="42"/>
    </location>
</feature>